<sequence>MRNFIVVVSLITVVIILVYVKKNIDTIKSMYNGAATKTTSSISGVSSTTSVSEFKPPVVIDDNTDTDAAIDDAINEIVIPSIRTRVFFEMMVNNINEGRIVMELFDEIVPKTTNNFKILCKEKYKNSIFHRVIPDFIIQGGDFTRGDGTGGTSIYGDSFPDENFTLKHDKAGLLSMANSGPDTNGSQFFITLAPTPHLDNRHVVFGRVVDGFDMVKKINKVFAKNDKPIVDCVIVNSGIIN</sequence>
<dbReference type="PANTHER" id="PTHR11071:SF561">
    <property type="entry name" value="PEPTIDYL-PROLYL CIS-TRANS ISOMERASE D-RELATED"/>
    <property type="match status" value="1"/>
</dbReference>
<dbReference type="FunFam" id="2.40.100.10:FF:000023">
    <property type="entry name" value="Peptidyl-prolyl cis-trans isomerase"/>
    <property type="match status" value="1"/>
</dbReference>
<dbReference type="SUPFAM" id="SSF50891">
    <property type="entry name" value="Cyclophilin-like"/>
    <property type="match status" value="1"/>
</dbReference>
<dbReference type="GO" id="GO:0003755">
    <property type="term" value="F:peptidyl-prolyl cis-trans isomerase activity"/>
    <property type="evidence" value="ECO:0007669"/>
    <property type="project" value="UniProtKB-KW"/>
</dbReference>
<protein>
    <recommendedName>
        <fullName evidence="1">peptidylprolyl isomerase</fullName>
        <ecNumber evidence="1">5.2.1.8</ecNumber>
    </recommendedName>
</protein>
<evidence type="ECO:0000256" key="1">
    <source>
        <dbReference type="ARBA" id="ARBA00013194"/>
    </source>
</evidence>
<dbReference type="GO" id="GO:0006457">
    <property type="term" value="P:protein folding"/>
    <property type="evidence" value="ECO:0007669"/>
    <property type="project" value="InterPro"/>
</dbReference>
<keyword evidence="2" id="KW-0697">Rotamase</keyword>
<dbReference type="Gene3D" id="2.40.100.10">
    <property type="entry name" value="Cyclophilin-like"/>
    <property type="match status" value="1"/>
</dbReference>
<dbReference type="EC" id="5.2.1.8" evidence="1"/>
<name>A0A3G5A023_9VIRU</name>
<dbReference type="PANTHER" id="PTHR11071">
    <property type="entry name" value="PEPTIDYL-PROLYL CIS-TRANS ISOMERASE"/>
    <property type="match status" value="1"/>
</dbReference>
<proteinExistence type="predicted"/>
<evidence type="ECO:0000313" key="5">
    <source>
        <dbReference type="EMBL" id="AYV79183.1"/>
    </source>
</evidence>
<dbReference type="PROSITE" id="PS00170">
    <property type="entry name" value="CSA_PPIASE_1"/>
    <property type="match status" value="1"/>
</dbReference>
<gene>
    <name evidence="5" type="ORF">Faunusvirus4_24</name>
</gene>
<keyword evidence="3" id="KW-0413">Isomerase</keyword>
<reference evidence="5" key="1">
    <citation type="submission" date="2018-10" db="EMBL/GenBank/DDBJ databases">
        <title>Hidden diversity of soil giant viruses.</title>
        <authorList>
            <person name="Schulz F."/>
            <person name="Alteio L."/>
            <person name="Goudeau D."/>
            <person name="Ryan E.M."/>
            <person name="Malmstrom R.R."/>
            <person name="Blanchard J."/>
            <person name="Woyke T."/>
        </authorList>
    </citation>
    <scope>NUCLEOTIDE SEQUENCE</scope>
    <source>
        <strain evidence="5">FNV1</strain>
    </source>
</reference>
<dbReference type="Pfam" id="PF00160">
    <property type="entry name" value="Pro_isomerase"/>
    <property type="match status" value="1"/>
</dbReference>
<dbReference type="GO" id="GO:0016018">
    <property type="term" value="F:cyclosporin A binding"/>
    <property type="evidence" value="ECO:0007669"/>
    <property type="project" value="TreeGrafter"/>
</dbReference>
<evidence type="ECO:0000256" key="2">
    <source>
        <dbReference type="ARBA" id="ARBA00023110"/>
    </source>
</evidence>
<evidence type="ECO:0000259" key="4">
    <source>
        <dbReference type="PROSITE" id="PS50072"/>
    </source>
</evidence>
<dbReference type="EMBL" id="MK072135">
    <property type="protein sequence ID" value="AYV79183.1"/>
    <property type="molecule type" value="Genomic_DNA"/>
</dbReference>
<evidence type="ECO:0000256" key="3">
    <source>
        <dbReference type="ARBA" id="ARBA00023235"/>
    </source>
</evidence>
<dbReference type="PRINTS" id="PR00153">
    <property type="entry name" value="CSAPPISMRASE"/>
</dbReference>
<organism evidence="5">
    <name type="scientific">Faunusvirus sp</name>
    <dbReference type="NCBI Taxonomy" id="2487766"/>
    <lineage>
        <taxon>Viruses</taxon>
        <taxon>Varidnaviria</taxon>
        <taxon>Bamfordvirae</taxon>
        <taxon>Nucleocytoviricota</taxon>
        <taxon>Megaviricetes</taxon>
        <taxon>Imitervirales</taxon>
        <taxon>Mimiviridae</taxon>
    </lineage>
</organism>
<dbReference type="PROSITE" id="PS50072">
    <property type="entry name" value="CSA_PPIASE_2"/>
    <property type="match status" value="1"/>
</dbReference>
<dbReference type="InterPro" id="IPR002130">
    <property type="entry name" value="Cyclophilin-type_PPIase_dom"/>
</dbReference>
<dbReference type="InterPro" id="IPR020892">
    <property type="entry name" value="Cyclophilin-type_PPIase_CS"/>
</dbReference>
<feature type="domain" description="PPIase cyclophilin-type" evidence="4">
    <location>
        <begin position="87"/>
        <end position="239"/>
    </location>
</feature>
<dbReference type="InterPro" id="IPR029000">
    <property type="entry name" value="Cyclophilin-like_dom_sf"/>
</dbReference>
<accession>A0A3G5A023</accession>